<dbReference type="AlphaFoldDB" id="A0A1W1DBN3"/>
<dbReference type="NCBIfam" id="NF003816">
    <property type="entry name" value="PRK05406.1-5"/>
    <property type="match status" value="1"/>
</dbReference>
<reference evidence="1" key="1">
    <citation type="submission" date="2016-10" db="EMBL/GenBank/DDBJ databases">
        <authorList>
            <person name="de Groot N.N."/>
        </authorList>
    </citation>
    <scope>NUCLEOTIDE SEQUENCE</scope>
</reference>
<dbReference type="EMBL" id="FPHQ01000266">
    <property type="protein sequence ID" value="SFV77984.1"/>
    <property type="molecule type" value="Genomic_DNA"/>
</dbReference>
<protein>
    <submittedName>
        <fullName evidence="1">Lactam utilization protein LamB</fullName>
    </submittedName>
</protein>
<dbReference type="GO" id="GO:0005975">
    <property type="term" value="P:carbohydrate metabolic process"/>
    <property type="evidence" value="ECO:0007669"/>
    <property type="project" value="InterPro"/>
</dbReference>
<accession>A0A1W1DBN3</accession>
<proteinExistence type="predicted"/>
<dbReference type="PANTHER" id="PTHR30292:SF0">
    <property type="entry name" value="5-OXOPROLINASE SUBUNIT A"/>
    <property type="match status" value="1"/>
</dbReference>
<dbReference type="InterPro" id="IPR011330">
    <property type="entry name" value="Glyco_hydro/deAcase_b/a-brl"/>
</dbReference>
<sequence length="225" mass="25026">MLINCDLGECLTPNPDADVMPLIDMANIACGGHAGNDVSMVETIKLATKNRVRIGAHPSYADQLNFGRVSHDLNDDELFDLIYDQVSYFQELCTQNGARLEYIKPHGALYHDMTQKQSVLSVICNVIKAIDVNLSLVVQAGNEDYFNDIEKDMNAPFLHEVFADRGYNGTQMIARSKKGAVLTNANTIVDQYQKFLSEKSFKIDTICFHSDNMASVEGLKLLKNA</sequence>
<evidence type="ECO:0000313" key="1">
    <source>
        <dbReference type="EMBL" id="SFV77984.1"/>
    </source>
</evidence>
<dbReference type="Pfam" id="PF03746">
    <property type="entry name" value="LamB_YcsF"/>
    <property type="match status" value="1"/>
</dbReference>
<dbReference type="PANTHER" id="PTHR30292">
    <property type="entry name" value="UNCHARACTERIZED PROTEIN YBGL-RELATED"/>
    <property type="match status" value="1"/>
</dbReference>
<dbReference type="InterPro" id="IPR005501">
    <property type="entry name" value="LamB/YcsF/PxpA-like"/>
</dbReference>
<dbReference type="SUPFAM" id="SSF88713">
    <property type="entry name" value="Glycoside hydrolase/deacetylase"/>
    <property type="match status" value="1"/>
</dbReference>
<organism evidence="1">
    <name type="scientific">hydrothermal vent metagenome</name>
    <dbReference type="NCBI Taxonomy" id="652676"/>
    <lineage>
        <taxon>unclassified sequences</taxon>
        <taxon>metagenomes</taxon>
        <taxon>ecological metagenomes</taxon>
    </lineage>
</organism>
<gene>
    <name evidence="1" type="ORF">MNB_SUP05-10-117</name>
</gene>
<dbReference type="Gene3D" id="3.20.20.370">
    <property type="entry name" value="Glycoside hydrolase/deacetylase"/>
    <property type="match status" value="1"/>
</dbReference>
<name>A0A1W1DBN3_9ZZZZ</name>